<keyword evidence="2" id="KW-0732">Signal</keyword>
<dbReference type="Pfam" id="PF04185">
    <property type="entry name" value="Phosphoesterase"/>
    <property type="match status" value="1"/>
</dbReference>
<evidence type="ECO:0000313" key="4">
    <source>
        <dbReference type="Proteomes" id="UP000799772"/>
    </source>
</evidence>
<dbReference type="Gene3D" id="3.40.720.10">
    <property type="entry name" value="Alkaline Phosphatase, subunit A"/>
    <property type="match status" value="1"/>
</dbReference>
<dbReference type="GO" id="GO:0009395">
    <property type="term" value="P:phospholipid catabolic process"/>
    <property type="evidence" value="ECO:0007669"/>
    <property type="project" value="TreeGrafter"/>
</dbReference>
<evidence type="ECO:0000256" key="1">
    <source>
        <dbReference type="ARBA" id="ARBA00022801"/>
    </source>
</evidence>
<keyword evidence="1" id="KW-0378">Hydrolase</keyword>
<feature type="signal peptide" evidence="2">
    <location>
        <begin position="1"/>
        <end position="19"/>
    </location>
</feature>
<dbReference type="InterPro" id="IPR017850">
    <property type="entry name" value="Alkaline_phosphatase_core_sf"/>
</dbReference>
<dbReference type="PANTHER" id="PTHR31956">
    <property type="entry name" value="NON-SPECIFIC PHOSPHOLIPASE C4-RELATED"/>
    <property type="match status" value="1"/>
</dbReference>
<feature type="chain" id="PRO_5040377728" evidence="2">
    <location>
        <begin position="20"/>
        <end position="405"/>
    </location>
</feature>
<dbReference type="Proteomes" id="UP000799772">
    <property type="component" value="Unassembled WGS sequence"/>
</dbReference>
<dbReference type="InterPro" id="IPR007312">
    <property type="entry name" value="Phosphoesterase"/>
</dbReference>
<comment type="caution">
    <text evidence="3">The sequence shown here is derived from an EMBL/GenBank/DDBJ whole genome shotgun (WGS) entry which is preliminary data.</text>
</comment>
<dbReference type="PANTHER" id="PTHR31956:SF15">
    <property type="entry name" value="ACID PHOSPHATASE PHOA"/>
    <property type="match status" value="1"/>
</dbReference>
<keyword evidence="4" id="KW-1185">Reference proteome</keyword>
<dbReference type="EMBL" id="ML978122">
    <property type="protein sequence ID" value="KAF2102434.1"/>
    <property type="molecule type" value="Genomic_DNA"/>
</dbReference>
<gene>
    <name evidence="3" type="ORF">NA57DRAFT_71431</name>
</gene>
<dbReference type="AlphaFoldDB" id="A0A9P4IJS9"/>
<evidence type="ECO:0000256" key="2">
    <source>
        <dbReference type="SAM" id="SignalP"/>
    </source>
</evidence>
<dbReference type="OrthoDB" id="5135119at2759"/>
<organism evidence="3 4">
    <name type="scientific">Rhizodiscina lignyota</name>
    <dbReference type="NCBI Taxonomy" id="1504668"/>
    <lineage>
        <taxon>Eukaryota</taxon>
        <taxon>Fungi</taxon>
        <taxon>Dikarya</taxon>
        <taxon>Ascomycota</taxon>
        <taxon>Pezizomycotina</taxon>
        <taxon>Dothideomycetes</taxon>
        <taxon>Pleosporomycetidae</taxon>
        <taxon>Aulographales</taxon>
        <taxon>Rhizodiscinaceae</taxon>
        <taxon>Rhizodiscina</taxon>
    </lineage>
</organism>
<protein>
    <submittedName>
        <fullName evidence="3">Acid phosphatase phoa</fullName>
    </submittedName>
</protein>
<evidence type="ECO:0000313" key="3">
    <source>
        <dbReference type="EMBL" id="KAF2102434.1"/>
    </source>
</evidence>
<dbReference type="FunFam" id="3.40.720.10:FF:000064">
    <property type="entry name" value="Probable acid phosphatase Pho610"/>
    <property type="match status" value="1"/>
</dbReference>
<dbReference type="GO" id="GO:0016788">
    <property type="term" value="F:hydrolase activity, acting on ester bonds"/>
    <property type="evidence" value="ECO:0007669"/>
    <property type="project" value="InterPro"/>
</dbReference>
<proteinExistence type="predicted"/>
<reference evidence="3" key="1">
    <citation type="journal article" date="2020" name="Stud. Mycol.">
        <title>101 Dothideomycetes genomes: a test case for predicting lifestyles and emergence of pathogens.</title>
        <authorList>
            <person name="Haridas S."/>
            <person name="Albert R."/>
            <person name="Binder M."/>
            <person name="Bloem J."/>
            <person name="Labutti K."/>
            <person name="Salamov A."/>
            <person name="Andreopoulos B."/>
            <person name="Baker S."/>
            <person name="Barry K."/>
            <person name="Bills G."/>
            <person name="Bluhm B."/>
            <person name="Cannon C."/>
            <person name="Castanera R."/>
            <person name="Culley D."/>
            <person name="Daum C."/>
            <person name="Ezra D."/>
            <person name="Gonzalez J."/>
            <person name="Henrissat B."/>
            <person name="Kuo A."/>
            <person name="Liang C."/>
            <person name="Lipzen A."/>
            <person name="Lutzoni F."/>
            <person name="Magnuson J."/>
            <person name="Mondo S."/>
            <person name="Nolan M."/>
            <person name="Ohm R."/>
            <person name="Pangilinan J."/>
            <person name="Park H.-J."/>
            <person name="Ramirez L."/>
            <person name="Alfaro M."/>
            <person name="Sun H."/>
            <person name="Tritt A."/>
            <person name="Yoshinaga Y."/>
            <person name="Zwiers L.-H."/>
            <person name="Turgeon B."/>
            <person name="Goodwin S."/>
            <person name="Spatafora J."/>
            <person name="Crous P."/>
            <person name="Grigoriev I."/>
        </authorList>
    </citation>
    <scope>NUCLEOTIDE SEQUENCE</scope>
    <source>
        <strain evidence="3">CBS 133067</strain>
    </source>
</reference>
<sequence length="405" mass="45544">MVSFKFTLAAAALSLAVNAQNTATSTADVAAAAATAKTDHSTSRVCGKAFDRIAIIWLENTDYDKAIGDPNLAWLAKKGITLTQYHATTHPSEPNYAASISGDYLGMDNDDFNFIDKNVSTVIDLLESKGISWGEYQEDMPYSGFEGFAWVNQKTGANDYVRKHNPAILYNANVNPHRLPKIKNLTMFYEDLKHERLPQWMFITPNMTSDGHDTSVTVAGKWTRDFVEPLLNDRRFMQNTLVLITFDENETYTIRNNVLAILLGDAVPKHLVGTTDDTYYSHYSEIATVEANWGLPTLGRWDVGANVFKVVAEKTGDKLRKWTGFPSFSKVFFNQSYAGPFNDERRVGYPVPNIHAKHAGRFVAPWIQRTYRGIKGTYYTTGVETRDGLKYSLPFLSKIILPFRD</sequence>
<dbReference type="SUPFAM" id="SSF53649">
    <property type="entry name" value="Alkaline phosphatase-like"/>
    <property type="match status" value="1"/>
</dbReference>
<accession>A0A9P4IJS9</accession>
<name>A0A9P4IJS9_9PEZI</name>